<feature type="non-terminal residue" evidence="1">
    <location>
        <position position="1"/>
    </location>
</feature>
<reference evidence="1" key="1">
    <citation type="submission" date="2021-06" db="EMBL/GenBank/DDBJ databases">
        <authorList>
            <person name="Kallberg Y."/>
            <person name="Tangrot J."/>
            <person name="Rosling A."/>
        </authorList>
    </citation>
    <scope>NUCLEOTIDE SEQUENCE</scope>
    <source>
        <strain evidence="1">MA453B</strain>
    </source>
</reference>
<keyword evidence="2" id="KW-1185">Reference proteome</keyword>
<name>A0A9N9K069_9GLOM</name>
<dbReference type="OrthoDB" id="2345088at2759"/>
<dbReference type="EMBL" id="CAJVPY010039154">
    <property type="protein sequence ID" value="CAG8804592.1"/>
    <property type="molecule type" value="Genomic_DNA"/>
</dbReference>
<protein>
    <submittedName>
        <fullName evidence="1">20464_t:CDS:1</fullName>
    </submittedName>
</protein>
<dbReference type="Proteomes" id="UP000789405">
    <property type="component" value="Unassembled WGS sequence"/>
</dbReference>
<proteinExistence type="predicted"/>
<accession>A0A9N9K069</accession>
<feature type="non-terminal residue" evidence="1">
    <location>
        <position position="214"/>
    </location>
</feature>
<comment type="caution">
    <text evidence="1">The sequence shown here is derived from an EMBL/GenBank/DDBJ whole genome shotgun (WGS) entry which is preliminary data.</text>
</comment>
<gene>
    <name evidence="1" type="ORF">DERYTH_LOCUS24130</name>
</gene>
<evidence type="ECO:0000313" key="2">
    <source>
        <dbReference type="Proteomes" id="UP000789405"/>
    </source>
</evidence>
<dbReference type="AlphaFoldDB" id="A0A9N9K069"/>
<evidence type="ECO:0000313" key="1">
    <source>
        <dbReference type="EMBL" id="CAG8804592.1"/>
    </source>
</evidence>
<organism evidence="1 2">
    <name type="scientific">Dentiscutata erythropus</name>
    <dbReference type="NCBI Taxonomy" id="1348616"/>
    <lineage>
        <taxon>Eukaryota</taxon>
        <taxon>Fungi</taxon>
        <taxon>Fungi incertae sedis</taxon>
        <taxon>Mucoromycota</taxon>
        <taxon>Glomeromycotina</taxon>
        <taxon>Glomeromycetes</taxon>
        <taxon>Diversisporales</taxon>
        <taxon>Gigasporaceae</taxon>
        <taxon>Dentiscutata</taxon>
    </lineage>
</organism>
<sequence>SMTQQEWTESVKNLNVDNFTEDITKTAVTVVTNTLDNFLQAFSLGFMNPLLNESTLEHSYLNDFVHPCLKTALYYCAKVYYTSGEIPSPHHIKRQKGDGIGLTTCANKYQIVYVEGTRPYKVDPKKILDNQNKIGKNLKSLFLEIMGDRVRTRRIIMPDMEVFGVSSAEHNLYMYVFGFSGNYYLQEVDSASVPRDFTEMEKFIFFYEAILKWA</sequence>